<feature type="chain" id="PRO_5013389455" description="DUF5642 domain-containing protein" evidence="1">
    <location>
        <begin position="25"/>
        <end position="222"/>
    </location>
</feature>
<keyword evidence="1" id="KW-0732">Signal</keyword>
<accession>A0A1W9YPQ2</accession>
<dbReference type="RefSeq" id="WP_109750297.1">
    <property type="nucleotide sequence ID" value="NZ_JACKVM010000014.1"/>
</dbReference>
<evidence type="ECO:0000256" key="1">
    <source>
        <dbReference type="SAM" id="SignalP"/>
    </source>
</evidence>
<dbReference type="AlphaFoldDB" id="A0A1W9YPQ2"/>
<dbReference type="PROSITE" id="PS51257">
    <property type="entry name" value="PROKAR_LIPOPROTEIN"/>
    <property type="match status" value="1"/>
</dbReference>
<keyword evidence="3" id="KW-1185">Reference proteome</keyword>
<sequence length="222" mass="23409">MMFTVRRVLVLLTVLATLTGCSSAISGTATWPGARLEKVLLSAADFPDGVQFDRIIEAEGVPDGAGGPPPMLSDPPGCTEGFSKSIGASAERGPGSAAKYVVGYDGARMLITVLSWSLDLETLEAIAERCERFSTYFGPGSPAIPMTTTALDTERDGALVYEQTMDLGGVRSSVYFSFENVGSMALFGVAFPTPNPSIPVKATLPQTFLETTGNQAQRLEQA</sequence>
<gene>
    <name evidence="2" type="ORF">BST17_25405</name>
</gene>
<protein>
    <recommendedName>
        <fullName evidence="4">DUF5642 domain-containing protein</fullName>
    </recommendedName>
</protein>
<evidence type="ECO:0000313" key="3">
    <source>
        <dbReference type="Proteomes" id="UP000192366"/>
    </source>
</evidence>
<evidence type="ECO:0000313" key="2">
    <source>
        <dbReference type="EMBL" id="ORA02045.1"/>
    </source>
</evidence>
<dbReference type="STRING" id="564198.BST17_25405"/>
<reference evidence="2 3" key="1">
    <citation type="submission" date="2017-02" db="EMBL/GenBank/DDBJ databases">
        <title>The new phylogeny of genus Mycobacterium.</title>
        <authorList>
            <person name="Tortoli E."/>
            <person name="Trovato A."/>
            <person name="Cirillo D.M."/>
        </authorList>
    </citation>
    <scope>NUCLEOTIDE SEQUENCE [LARGE SCALE GENOMIC DNA]</scope>
    <source>
        <strain evidence="2 3">DSM 45578</strain>
    </source>
</reference>
<evidence type="ECO:0008006" key="4">
    <source>
        <dbReference type="Google" id="ProtNLM"/>
    </source>
</evidence>
<dbReference type="EMBL" id="MVHJ01000035">
    <property type="protein sequence ID" value="ORA02045.1"/>
    <property type="molecule type" value="Genomic_DNA"/>
</dbReference>
<dbReference type="OrthoDB" id="4761168at2"/>
<proteinExistence type="predicted"/>
<dbReference type="Proteomes" id="UP000192366">
    <property type="component" value="Unassembled WGS sequence"/>
</dbReference>
<feature type="signal peptide" evidence="1">
    <location>
        <begin position="1"/>
        <end position="24"/>
    </location>
</feature>
<name>A0A1W9YPQ2_MYCBA</name>
<organism evidence="2 3">
    <name type="scientific">Mycolicibacterium bacteremicum</name>
    <name type="common">Mycobacterium bacteremicum</name>
    <dbReference type="NCBI Taxonomy" id="564198"/>
    <lineage>
        <taxon>Bacteria</taxon>
        <taxon>Bacillati</taxon>
        <taxon>Actinomycetota</taxon>
        <taxon>Actinomycetes</taxon>
        <taxon>Mycobacteriales</taxon>
        <taxon>Mycobacteriaceae</taxon>
        <taxon>Mycolicibacterium</taxon>
    </lineage>
</organism>
<comment type="caution">
    <text evidence="2">The sequence shown here is derived from an EMBL/GenBank/DDBJ whole genome shotgun (WGS) entry which is preliminary data.</text>
</comment>